<name>A0ABT9USP0_9FIRM</name>
<proteinExistence type="predicted"/>
<comment type="caution">
    <text evidence="1">The sequence shown here is derived from an EMBL/GenBank/DDBJ whole genome shotgun (WGS) entry which is preliminary data.</text>
</comment>
<protein>
    <submittedName>
        <fullName evidence="1">Uncharacterized protein</fullName>
    </submittedName>
</protein>
<keyword evidence="2" id="KW-1185">Reference proteome</keyword>
<evidence type="ECO:0000313" key="2">
    <source>
        <dbReference type="Proteomes" id="UP001228504"/>
    </source>
</evidence>
<reference evidence="1 2" key="1">
    <citation type="submission" date="2023-07" db="EMBL/GenBank/DDBJ databases">
        <title>Genomic Encyclopedia of Type Strains, Phase IV (KMG-IV): sequencing the most valuable type-strain genomes for metagenomic binning, comparative biology and taxonomic classification.</title>
        <authorList>
            <person name="Goeker M."/>
        </authorList>
    </citation>
    <scope>NUCLEOTIDE SEQUENCE [LARGE SCALE GENOMIC DNA]</scope>
    <source>
        <strain evidence="1 2">DSM 20694</strain>
    </source>
</reference>
<sequence>MEKIKMYVRWKDNKIKCACSISSPLIEKCPYFKYGKCSKEIMMYDPYESIDKCMKHSSFKRVKGSLRQVR</sequence>
<gene>
    <name evidence="1" type="ORF">J2S18_001268</name>
</gene>
<dbReference type="Proteomes" id="UP001228504">
    <property type="component" value="Unassembled WGS sequence"/>
</dbReference>
<evidence type="ECO:0000313" key="1">
    <source>
        <dbReference type="EMBL" id="MDQ0149338.1"/>
    </source>
</evidence>
<dbReference type="RefSeq" id="WP_307484686.1">
    <property type="nucleotide sequence ID" value="NZ_JAUSUF010000003.1"/>
</dbReference>
<organism evidence="1 2">
    <name type="scientific">Eubacterium multiforme</name>
    <dbReference type="NCBI Taxonomy" id="83339"/>
    <lineage>
        <taxon>Bacteria</taxon>
        <taxon>Bacillati</taxon>
        <taxon>Bacillota</taxon>
        <taxon>Clostridia</taxon>
        <taxon>Eubacteriales</taxon>
        <taxon>Eubacteriaceae</taxon>
        <taxon>Eubacterium</taxon>
    </lineage>
</organism>
<accession>A0ABT9USP0</accession>
<dbReference type="EMBL" id="JAUSUF010000003">
    <property type="protein sequence ID" value="MDQ0149338.1"/>
    <property type="molecule type" value="Genomic_DNA"/>
</dbReference>